<protein>
    <submittedName>
        <fullName evidence="1">Octaprenyl-diphosphate synthase</fullName>
        <ecNumber evidence="1">2.5.1.-</ecNumber>
    </submittedName>
</protein>
<dbReference type="AlphaFoldDB" id="W1DP50"/>
<dbReference type="EMBL" id="CBWK010000617">
    <property type="protein sequence ID" value="CDL11186.1"/>
    <property type="molecule type" value="Genomic_DNA"/>
</dbReference>
<evidence type="ECO:0000313" key="1">
    <source>
        <dbReference type="EMBL" id="CDL11186.1"/>
    </source>
</evidence>
<keyword evidence="2" id="KW-1185">Reference proteome</keyword>
<reference evidence="1" key="1">
    <citation type="submission" date="2013-10" db="EMBL/GenBank/DDBJ databases">
        <title>Antibiotic resistance diversity of beta-lactamase producers in the General Hospital Vienna.</title>
        <authorList>
            <person name="Barisic I."/>
            <person name="Mitteregger D."/>
            <person name="Hirschl A.M."/>
            <person name="Noehammer C."/>
            <person name="Wiesinger-Mayr H."/>
        </authorList>
    </citation>
    <scope>NUCLEOTIDE SEQUENCE [LARGE SCALE GENOMIC DNA]</scope>
    <source>
        <strain evidence="1">IS43</strain>
    </source>
</reference>
<dbReference type="GO" id="GO:0016740">
    <property type="term" value="F:transferase activity"/>
    <property type="evidence" value="ECO:0007669"/>
    <property type="project" value="UniProtKB-KW"/>
</dbReference>
<comment type="caution">
    <text evidence="1">The sequence shown here is derived from an EMBL/GenBank/DDBJ whole genome shotgun (WGS) entry which is preliminary data.</text>
</comment>
<keyword evidence="1" id="KW-0808">Transferase</keyword>
<accession>W1DP50</accession>
<proteinExistence type="predicted"/>
<evidence type="ECO:0000313" key="2">
    <source>
        <dbReference type="Proteomes" id="UP000019183"/>
    </source>
</evidence>
<dbReference type="AntiFam" id="ANF00191">
    <property type="entry name" value="Shadow ORF (opposite rplU)"/>
</dbReference>
<organism evidence="1 2">
    <name type="scientific">Klebsiella pneumoniae IS43</name>
    <dbReference type="NCBI Taxonomy" id="1432552"/>
    <lineage>
        <taxon>Bacteria</taxon>
        <taxon>Pseudomonadati</taxon>
        <taxon>Pseudomonadota</taxon>
        <taxon>Gammaproteobacteria</taxon>
        <taxon>Enterobacterales</taxon>
        <taxon>Enterobacteriaceae</taxon>
        <taxon>Klebsiella/Raoultella group</taxon>
        <taxon>Klebsiella</taxon>
        <taxon>Klebsiella pneumoniae complex</taxon>
    </lineage>
</organism>
<sequence>MPFKSTPQVLGADASDFHISEPLTMALLLTIVFTTTKLNDFNFLATTVSNNFSFDYAALNERNADLDFFTVCDHQHFSEFNSFASCDVQLFQANGLTFAYSVLFTTTLENRVHIKLRFRAPLYVIQSAL</sequence>
<name>W1DP50_KLEPN</name>
<dbReference type="Proteomes" id="UP000019183">
    <property type="component" value="Unassembled WGS sequence"/>
</dbReference>
<dbReference type="EC" id="2.5.1.-" evidence="1"/>